<feature type="transmembrane region" description="Helical" evidence="2">
    <location>
        <begin position="32"/>
        <end position="53"/>
    </location>
</feature>
<evidence type="ECO:0000313" key="4">
    <source>
        <dbReference type="Proteomes" id="UP001500305"/>
    </source>
</evidence>
<keyword evidence="4" id="KW-1185">Reference proteome</keyword>
<proteinExistence type="predicted"/>
<organism evidence="3 4">
    <name type="scientific">Kitasatospora cystarginea</name>
    <dbReference type="NCBI Taxonomy" id="58350"/>
    <lineage>
        <taxon>Bacteria</taxon>
        <taxon>Bacillati</taxon>
        <taxon>Actinomycetota</taxon>
        <taxon>Actinomycetes</taxon>
        <taxon>Kitasatosporales</taxon>
        <taxon>Streptomycetaceae</taxon>
        <taxon>Kitasatospora</taxon>
    </lineage>
</organism>
<feature type="region of interest" description="Disordered" evidence="1">
    <location>
        <begin position="58"/>
        <end position="90"/>
    </location>
</feature>
<gene>
    <name evidence="3" type="ORF">GCM10010430_24190</name>
</gene>
<evidence type="ECO:0000256" key="1">
    <source>
        <dbReference type="SAM" id="MobiDB-lite"/>
    </source>
</evidence>
<evidence type="ECO:0000256" key="2">
    <source>
        <dbReference type="SAM" id="Phobius"/>
    </source>
</evidence>
<accession>A0ABP5QTV4</accession>
<dbReference type="Proteomes" id="UP001500305">
    <property type="component" value="Unassembled WGS sequence"/>
</dbReference>
<feature type="compositionally biased region" description="Low complexity" evidence="1">
    <location>
        <begin position="79"/>
        <end position="90"/>
    </location>
</feature>
<comment type="caution">
    <text evidence="3">The sequence shown here is derived from an EMBL/GenBank/DDBJ whole genome shotgun (WGS) entry which is preliminary data.</text>
</comment>
<reference evidence="4" key="1">
    <citation type="journal article" date="2019" name="Int. J. Syst. Evol. Microbiol.">
        <title>The Global Catalogue of Microorganisms (GCM) 10K type strain sequencing project: providing services to taxonomists for standard genome sequencing and annotation.</title>
        <authorList>
            <consortium name="The Broad Institute Genomics Platform"/>
            <consortium name="The Broad Institute Genome Sequencing Center for Infectious Disease"/>
            <person name="Wu L."/>
            <person name="Ma J."/>
        </authorList>
    </citation>
    <scope>NUCLEOTIDE SEQUENCE [LARGE SCALE GENOMIC DNA]</scope>
    <source>
        <strain evidence="4">JCM 7356</strain>
    </source>
</reference>
<keyword evidence="2" id="KW-0812">Transmembrane</keyword>
<keyword evidence="2" id="KW-0472">Membrane</keyword>
<name>A0ABP5QTV4_9ACTN</name>
<evidence type="ECO:0008006" key="5">
    <source>
        <dbReference type="Google" id="ProtNLM"/>
    </source>
</evidence>
<dbReference type="RefSeq" id="WP_344636307.1">
    <property type="nucleotide sequence ID" value="NZ_BAAATR010000008.1"/>
</dbReference>
<dbReference type="EMBL" id="BAAATR010000008">
    <property type="protein sequence ID" value="GAA2241781.1"/>
    <property type="molecule type" value="Genomic_DNA"/>
</dbReference>
<protein>
    <recommendedName>
        <fullName evidence="5">Secreted protein</fullName>
    </recommendedName>
</protein>
<feature type="transmembrane region" description="Helical" evidence="2">
    <location>
        <begin position="7"/>
        <end position="26"/>
    </location>
</feature>
<keyword evidence="2" id="KW-1133">Transmembrane helix</keyword>
<evidence type="ECO:0000313" key="3">
    <source>
        <dbReference type="EMBL" id="GAA2241781.1"/>
    </source>
</evidence>
<sequence length="90" mass="9388">MPRPTLAQFCLGTLIIVATTVGLLAVSGATGVVGIVALVAVAVALGVLVTALLMTADRRRRPPAHPTSDQPRPEPRPAARPTAPEYARQR</sequence>